<organism evidence="2">
    <name type="scientific">Culex pipiens</name>
    <name type="common">House mosquito</name>
    <dbReference type="NCBI Taxonomy" id="7175"/>
    <lineage>
        <taxon>Eukaryota</taxon>
        <taxon>Metazoa</taxon>
        <taxon>Ecdysozoa</taxon>
        <taxon>Arthropoda</taxon>
        <taxon>Hexapoda</taxon>
        <taxon>Insecta</taxon>
        <taxon>Pterygota</taxon>
        <taxon>Neoptera</taxon>
        <taxon>Endopterygota</taxon>
        <taxon>Diptera</taxon>
        <taxon>Nematocera</taxon>
        <taxon>Culicoidea</taxon>
        <taxon>Culicidae</taxon>
        <taxon>Culicinae</taxon>
        <taxon>Culicini</taxon>
        <taxon>Culex</taxon>
        <taxon>Culex</taxon>
    </lineage>
</organism>
<accession>A0A8D8AGT7</accession>
<dbReference type="AlphaFoldDB" id="A0A8D8AGT7"/>
<evidence type="ECO:0000313" key="2">
    <source>
        <dbReference type="EMBL" id="CAG6454417.1"/>
    </source>
</evidence>
<feature type="region of interest" description="Disordered" evidence="1">
    <location>
        <begin position="104"/>
        <end position="123"/>
    </location>
</feature>
<reference evidence="2" key="1">
    <citation type="submission" date="2021-05" db="EMBL/GenBank/DDBJ databases">
        <authorList>
            <person name="Alioto T."/>
            <person name="Alioto T."/>
            <person name="Gomez Garrido J."/>
        </authorList>
    </citation>
    <scope>NUCLEOTIDE SEQUENCE</scope>
</reference>
<name>A0A8D8AGT7_CULPI</name>
<feature type="compositionally biased region" description="Basic and acidic residues" evidence="1">
    <location>
        <begin position="203"/>
        <end position="212"/>
    </location>
</feature>
<evidence type="ECO:0000256" key="1">
    <source>
        <dbReference type="SAM" id="MobiDB-lite"/>
    </source>
</evidence>
<protein>
    <submittedName>
        <fullName evidence="2">(northern house mosquito) hypothetical protein</fullName>
    </submittedName>
</protein>
<dbReference type="EMBL" id="HBUE01025996">
    <property type="protein sequence ID" value="CAG6454417.1"/>
    <property type="molecule type" value="Transcribed_RNA"/>
</dbReference>
<feature type="compositionally biased region" description="Acidic residues" evidence="1">
    <location>
        <begin position="213"/>
        <end position="227"/>
    </location>
</feature>
<proteinExistence type="predicted"/>
<feature type="region of interest" description="Disordered" evidence="1">
    <location>
        <begin position="195"/>
        <end position="234"/>
    </location>
</feature>
<sequence>MMDWPKFRYAEVLPNRPESIAERHSRVRREYGDYVRRQYGLGKRRWSADTSALMRLSGDCCSSNGGAFRSVAINCRVRNEIPVQRGGEEKYTISEAVKQMLVSSGAPGVPREGIPKEVPKETTGGEFGEVCAVTSSESNSVADGTGSAEIVVKEPPVEKQASVELSAVEDETILEDPPVRTWFGSLTSWFKTTGASGVPSVRTVEEAPKSPDDSESGDLGENCEDSTPDGSGQIVTKGARCRRMAAGLYRESVVFLNNLIRETLEWMISAVDWFVGRGQFGFIDDFGGFRK</sequence>